<dbReference type="RefSeq" id="WP_310349694.1">
    <property type="nucleotide sequence ID" value="NZ_JAVDXQ010000010.1"/>
</dbReference>
<keyword evidence="6" id="KW-0624">Polysaccharide degradation</keyword>
<dbReference type="GO" id="GO:0008810">
    <property type="term" value="F:cellulase activity"/>
    <property type="evidence" value="ECO:0007669"/>
    <property type="project" value="UniProtKB-EC"/>
</dbReference>
<proteinExistence type="inferred from homology"/>
<evidence type="ECO:0000256" key="2">
    <source>
        <dbReference type="ARBA" id="ARBA00022801"/>
    </source>
</evidence>
<evidence type="ECO:0000256" key="3">
    <source>
        <dbReference type="ARBA" id="ARBA00023001"/>
    </source>
</evidence>
<evidence type="ECO:0000256" key="8">
    <source>
        <dbReference type="SAM" id="MobiDB-lite"/>
    </source>
</evidence>
<evidence type="ECO:0000313" key="12">
    <source>
        <dbReference type="Proteomes" id="UP001180536"/>
    </source>
</evidence>
<feature type="domain" description="Glycoside hydrolase family 5" evidence="10">
    <location>
        <begin position="64"/>
        <end position="355"/>
    </location>
</feature>
<keyword evidence="4" id="KW-0119">Carbohydrate metabolism</keyword>
<evidence type="ECO:0000256" key="7">
    <source>
        <dbReference type="RuleBase" id="RU361153"/>
    </source>
</evidence>
<name>A0ABU1ZGT5_9BURK</name>
<dbReference type="SUPFAM" id="SSF51445">
    <property type="entry name" value="(Trans)glycosidases"/>
    <property type="match status" value="1"/>
</dbReference>
<feature type="signal peptide" evidence="9">
    <location>
        <begin position="1"/>
        <end position="23"/>
    </location>
</feature>
<sequence>MKRRTALLSLLPLAGCGGGGAEAAAPAAAPAPPAPAPATTGMRDLSSLQLSKLMGSGWNLGNALEAIGGETAWGNPATTQTLMNAVKAAGFKTVRIPVSWKQYADAGDNIGAAWMSRVAEVVGYARTAGLFAIINIHWDGGWMQPTYASQAMANARITKFWTQIANHFKAHDDTLLFAGTNEVMVTDDYGTPKAEYVAVQNGFNQQFVNAVRATGGNNAMRHLVVQGFNTNIDHTVAFAVMPTDTAAQRLMMEVHYYDPFDFTLNDKSAIWQWGAGATDPKATEAGFNEAYTDAQFQKMKTAYVDKGIPVILGEFGAIRRTEYPGAEAYRLAWDRHTARAAWAHGMVPVYWDAGAATENHSMGLFNRATGAQVYPDIVKALVDAAT</sequence>
<feature type="region of interest" description="Disordered" evidence="8">
    <location>
        <begin position="22"/>
        <end position="41"/>
    </location>
</feature>
<dbReference type="InterPro" id="IPR050386">
    <property type="entry name" value="Glycosyl_hydrolase_5"/>
</dbReference>
<dbReference type="PANTHER" id="PTHR31297">
    <property type="entry name" value="GLUCAN ENDO-1,6-BETA-GLUCOSIDASE B"/>
    <property type="match status" value="1"/>
</dbReference>
<evidence type="ECO:0000259" key="10">
    <source>
        <dbReference type="Pfam" id="PF00150"/>
    </source>
</evidence>
<dbReference type="Proteomes" id="UP001180536">
    <property type="component" value="Unassembled WGS sequence"/>
</dbReference>
<dbReference type="InterPro" id="IPR017853">
    <property type="entry name" value="GH"/>
</dbReference>
<evidence type="ECO:0000256" key="6">
    <source>
        <dbReference type="ARBA" id="ARBA00023326"/>
    </source>
</evidence>
<gene>
    <name evidence="11" type="ORF">J2X16_005158</name>
</gene>
<keyword evidence="9" id="KW-0732">Signal</keyword>
<dbReference type="EC" id="3.2.1.4" evidence="11"/>
<comment type="similarity">
    <text evidence="1 7">Belongs to the glycosyl hydrolase 5 (cellulase A) family.</text>
</comment>
<keyword evidence="2 7" id="KW-0378">Hydrolase</keyword>
<dbReference type="Pfam" id="PF00150">
    <property type="entry name" value="Cellulase"/>
    <property type="match status" value="1"/>
</dbReference>
<dbReference type="Gene3D" id="3.20.20.80">
    <property type="entry name" value="Glycosidases"/>
    <property type="match status" value="1"/>
</dbReference>
<evidence type="ECO:0000256" key="9">
    <source>
        <dbReference type="SAM" id="SignalP"/>
    </source>
</evidence>
<dbReference type="InterPro" id="IPR001547">
    <property type="entry name" value="Glyco_hydro_5"/>
</dbReference>
<evidence type="ECO:0000256" key="4">
    <source>
        <dbReference type="ARBA" id="ARBA00023277"/>
    </source>
</evidence>
<organism evidence="11 12">
    <name type="scientific">Pelomonas aquatica</name>
    <dbReference type="NCBI Taxonomy" id="431058"/>
    <lineage>
        <taxon>Bacteria</taxon>
        <taxon>Pseudomonadati</taxon>
        <taxon>Pseudomonadota</taxon>
        <taxon>Betaproteobacteria</taxon>
        <taxon>Burkholderiales</taxon>
        <taxon>Sphaerotilaceae</taxon>
        <taxon>Roseateles</taxon>
    </lineage>
</organism>
<protein>
    <submittedName>
        <fullName evidence="11">Endoglucanase</fullName>
        <ecNumber evidence="11">3.2.1.4</ecNumber>
    </submittedName>
</protein>
<evidence type="ECO:0000313" key="11">
    <source>
        <dbReference type="EMBL" id="MDR7299788.1"/>
    </source>
</evidence>
<reference evidence="11 12" key="1">
    <citation type="submission" date="2023-07" db="EMBL/GenBank/DDBJ databases">
        <title>Sorghum-associated microbial communities from plants grown in Nebraska, USA.</title>
        <authorList>
            <person name="Schachtman D."/>
        </authorList>
    </citation>
    <scope>NUCLEOTIDE SEQUENCE [LARGE SCALE GENOMIC DNA]</scope>
    <source>
        <strain evidence="11 12">BE310</strain>
    </source>
</reference>
<dbReference type="EMBL" id="JAVDXQ010000010">
    <property type="protein sequence ID" value="MDR7299788.1"/>
    <property type="molecule type" value="Genomic_DNA"/>
</dbReference>
<feature type="chain" id="PRO_5045842984" evidence="9">
    <location>
        <begin position="24"/>
        <end position="386"/>
    </location>
</feature>
<keyword evidence="5 7" id="KW-0326">Glycosidase</keyword>
<dbReference type="PANTHER" id="PTHR31297:SF41">
    <property type="entry name" value="ENDOGLUCANASE, PUTATIVE (AFU_ORTHOLOGUE AFUA_5G01830)-RELATED"/>
    <property type="match status" value="1"/>
</dbReference>
<keyword evidence="12" id="KW-1185">Reference proteome</keyword>
<keyword evidence="3" id="KW-0136">Cellulose degradation</keyword>
<evidence type="ECO:0000256" key="5">
    <source>
        <dbReference type="ARBA" id="ARBA00023295"/>
    </source>
</evidence>
<comment type="caution">
    <text evidence="11">The sequence shown here is derived from an EMBL/GenBank/DDBJ whole genome shotgun (WGS) entry which is preliminary data.</text>
</comment>
<accession>A0ABU1ZGT5</accession>
<evidence type="ECO:0000256" key="1">
    <source>
        <dbReference type="ARBA" id="ARBA00005641"/>
    </source>
</evidence>